<feature type="transmembrane region" description="Helical" evidence="13">
    <location>
        <begin position="395"/>
        <end position="416"/>
    </location>
</feature>
<dbReference type="InterPro" id="IPR003855">
    <property type="entry name" value="K+_transporter"/>
</dbReference>
<proteinExistence type="inferred from homology"/>
<dbReference type="RefSeq" id="WP_307350938.1">
    <property type="nucleotide sequence ID" value="NZ_JAUSVS010000007.1"/>
</dbReference>
<keyword evidence="5" id="KW-0997">Cell inner membrane</keyword>
<dbReference type="PANTHER" id="PTHR30540">
    <property type="entry name" value="OSMOTIC STRESS POTASSIUM TRANSPORTER"/>
    <property type="match status" value="1"/>
</dbReference>
<keyword evidence="11 13" id="KW-0406">Ion transport</keyword>
<dbReference type="InterPro" id="IPR053952">
    <property type="entry name" value="K_trans_C"/>
</dbReference>
<keyword evidence="3 13" id="KW-0813">Transport</keyword>
<keyword evidence="7 13" id="KW-0812">Transmembrane</keyword>
<dbReference type="EMBL" id="JAUSVS010000007">
    <property type="protein sequence ID" value="MDQ0465530.1"/>
    <property type="molecule type" value="Genomic_DNA"/>
</dbReference>
<dbReference type="Pfam" id="PF22776">
    <property type="entry name" value="K_trans_C"/>
    <property type="match status" value="1"/>
</dbReference>
<keyword evidence="17" id="KW-1185">Reference proteome</keyword>
<feature type="transmembrane region" description="Helical" evidence="13">
    <location>
        <begin position="286"/>
        <end position="314"/>
    </location>
</feature>
<comment type="subcellular location">
    <subcellularLocation>
        <location evidence="13">Cell membrane</location>
        <topology evidence="13">Multi-pass membrane protein</topology>
    </subcellularLocation>
    <subcellularLocation>
        <location evidence="1">Membrane</location>
        <topology evidence="1">Multi-pass membrane protein</topology>
    </subcellularLocation>
</comment>
<evidence type="ECO:0000259" key="14">
    <source>
        <dbReference type="Pfam" id="PF02705"/>
    </source>
</evidence>
<sequence>MSTNERFWPLALGSVGVVFGDIGTSPLYAFREALGQAGTIRAEAVMGVVSLALWALILVVTVKYVLFLMRADNRGEGGVLSLAALAEAAVGRRTPLILGLSVIGAALFYGDALITPAISVLSAIEGLRTVPSLASRITEGVVVAASLAVLAGLFLVQSRGTGKVGRWFGPICLVWFLAIAGFGLPHIIAQPGILAALGPQHAIGFLSSHGMIGLFVLGSVFLTVTGAEALFADMGHFGRWPIQAAWLFLVLPALAVNYLGQGAFVLDRLAAGPVVTADWFFQMIPVVARAPMVILATMATVIASQAVITGAYSLTNQAMQLGYLPRLTVRRTSETQAGEIYIPQVTLLLAVGVILLVAIFKTSSALAHAYGLAVTGTMVVTTLLAFIVATRKWRWPWLLAAAVIGPMLAIDTVFLGANALKLLSGGFVPLLIGAVLVFVMLTWSRGSQLIRRKSRDDLPDLATAATSLAGRSTHRAAGTAVFLSADPDRVPGALLHNLKHNRVLHERNLIVSIRTAAEPRVTEAERAQVRRITDDFVGVILTYGFMERPNVPRALARLKPCGVATDPMTTSYFIGRRTIVHARKSLLPAGMDSLYIWLNRNAADPMDFFQIPPGRVVELGTQVSV</sequence>
<keyword evidence="4 13" id="KW-1003">Cell membrane</keyword>
<feature type="transmembrane region" description="Helical" evidence="13">
    <location>
        <begin position="244"/>
        <end position="266"/>
    </location>
</feature>
<comment type="function">
    <text evidence="13">Transport of potassium into the cell. Likely operates as a K(+):H(+) symporter.</text>
</comment>
<keyword evidence="6 13" id="KW-0633">Potassium transport</keyword>
<evidence type="ECO:0000256" key="9">
    <source>
        <dbReference type="ARBA" id="ARBA00022958"/>
    </source>
</evidence>
<comment type="caution">
    <text evidence="16">The sequence shown here is derived from an EMBL/GenBank/DDBJ whole genome shotgun (WGS) entry which is preliminary data.</text>
</comment>
<evidence type="ECO:0000256" key="8">
    <source>
        <dbReference type="ARBA" id="ARBA00022847"/>
    </source>
</evidence>
<dbReference type="PANTHER" id="PTHR30540:SF79">
    <property type="entry name" value="LOW AFFINITY POTASSIUM TRANSPORT SYSTEM PROTEIN KUP"/>
    <property type="match status" value="1"/>
</dbReference>
<evidence type="ECO:0000313" key="17">
    <source>
        <dbReference type="Proteomes" id="UP001228905"/>
    </source>
</evidence>
<evidence type="ECO:0000256" key="13">
    <source>
        <dbReference type="HAMAP-Rule" id="MF_01522"/>
    </source>
</evidence>
<evidence type="ECO:0000256" key="3">
    <source>
        <dbReference type="ARBA" id="ARBA00022448"/>
    </source>
</evidence>
<feature type="transmembrane region" description="Helical" evidence="13">
    <location>
        <begin position="340"/>
        <end position="360"/>
    </location>
</feature>
<evidence type="ECO:0000256" key="2">
    <source>
        <dbReference type="ARBA" id="ARBA00007019"/>
    </source>
</evidence>
<feature type="transmembrane region" description="Helical" evidence="13">
    <location>
        <begin position="209"/>
        <end position="232"/>
    </location>
</feature>
<feature type="transmembrane region" description="Helical" evidence="13">
    <location>
        <begin position="167"/>
        <end position="189"/>
    </location>
</feature>
<evidence type="ECO:0000256" key="1">
    <source>
        <dbReference type="ARBA" id="ARBA00004141"/>
    </source>
</evidence>
<reference evidence="16 17" key="1">
    <citation type="submission" date="2023-07" db="EMBL/GenBank/DDBJ databases">
        <title>Genomic Encyclopedia of Type Strains, Phase IV (KMG-IV): sequencing the most valuable type-strain genomes for metagenomic binning, comparative biology and taxonomic classification.</title>
        <authorList>
            <person name="Goeker M."/>
        </authorList>
    </citation>
    <scope>NUCLEOTIDE SEQUENCE [LARGE SCALE GENOMIC DNA]</scope>
    <source>
        <strain evidence="16 17">DSM 18695</strain>
    </source>
</reference>
<evidence type="ECO:0000313" key="16">
    <source>
        <dbReference type="EMBL" id="MDQ0465530.1"/>
    </source>
</evidence>
<dbReference type="Pfam" id="PF02705">
    <property type="entry name" value="K_trans"/>
    <property type="match status" value="1"/>
</dbReference>
<evidence type="ECO:0000256" key="12">
    <source>
        <dbReference type="ARBA" id="ARBA00023136"/>
    </source>
</evidence>
<evidence type="ECO:0000256" key="7">
    <source>
        <dbReference type="ARBA" id="ARBA00022692"/>
    </source>
</evidence>
<keyword evidence="9 13" id="KW-0630">Potassium</keyword>
<dbReference type="InterPro" id="IPR053951">
    <property type="entry name" value="K_trans_N"/>
</dbReference>
<accession>A0ABU0IU52</accession>
<organism evidence="16 17">
    <name type="scientific">Caulobacter ginsengisoli</name>
    <dbReference type="NCBI Taxonomy" id="400775"/>
    <lineage>
        <taxon>Bacteria</taxon>
        <taxon>Pseudomonadati</taxon>
        <taxon>Pseudomonadota</taxon>
        <taxon>Alphaproteobacteria</taxon>
        <taxon>Caulobacterales</taxon>
        <taxon>Caulobacteraceae</taxon>
        <taxon>Caulobacter</taxon>
    </lineage>
</organism>
<keyword evidence="8 13" id="KW-0769">Symport</keyword>
<keyword evidence="10 13" id="KW-1133">Transmembrane helix</keyword>
<dbReference type="HAMAP" id="MF_01522">
    <property type="entry name" value="Kup"/>
    <property type="match status" value="1"/>
</dbReference>
<gene>
    <name evidence="13" type="primary">kup</name>
    <name evidence="16" type="ORF">QO010_003319</name>
</gene>
<evidence type="ECO:0000256" key="10">
    <source>
        <dbReference type="ARBA" id="ARBA00022989"/>
    </source>
</evidence>
<comment type="catalytic activity">
    <reaction evidence="13">
        <text>K(+)(in) + H(+)(in) = K(+)(out) + H(+)(out)</text>
        <dbReference type="Rhea" id="RHEA:28490"/>
        <dbReference type="ChEBI" id="CHEBI:15378"/>
        <dbReference type="ChEBI" id="CHEBI:29103"/>
    </reaction>
</comment>
<evidence type="ECO:0000256" key="4">
    <source>
        <dbReference type="ARBA" id="ARBA00022475"/>
    </source>
</evidence>
<evidence type="ECO:0000259" key="15">
    <source>
        <dbReference type="Pfam" id="PF22776"/>
    </source>
</evidence>
<feature type="transmembrane region" description="Helical" evidence="13">
    <location>
        <begin position="44"/>
        <end position="66"/>
    </location>
</feature>
<protein>
    <recommendedName>
        <fullName evidence="13">Probable potassium transport system protein Kup</fullName>
    </recommendedName>
</protein>
<comment type="similarity">
    <text evidence="2 13">Belongs to the HAK/KUP transporter (TC 2.A.72) family.</text>
</comment>
<dbReference type="InterPro" id="IPR023051">
    <property type="entry name" value="Kup"/>
</dbReference>
<feature type="domain" description="K+ potassium transporter C-terminal" evidence="15">
    <location>
        <begin position="478"/>
        <end position="624"/>
    </location>
</feature>
<feature type="transmembrane region" description="Helical" evidence="13">
    <location>
        <begin position="366"/>
        <end position="388"/>
    </location>
</feature>
<evidence type="ECO:0000256" key="11">
    <source>
        <dbReference type="ARBA" id="ARBA00023065"/>
    </source>
</evidence>
<feature type="transmembrane region" description="Helical" evidence="13">
    <location>
        <begin position="96"/>
        <end position="121"/>
    </location>
</feature>
<evidence type="ECO:0000256" key="6">
    <source>
        <dbReference type="ARBA" id="ARBA00022538"/>
    </source>
</evidence>
<feature type="transmembrane region" description="Helical" evidence="13">
    <location>
        <begin position="422"/>
        <end position="443"/>
    </location>
</feature>
<feature type="domain" description="K+ potassium transporter integral membrane" evidence="14">
    <location>
        <begin position="10"/>
        <end position="457"/>
    </location>
</feature>
<keyword evidence="12 13" id="KW-0472">Membrane</keyword>
<feature type="transmembrane region" description="Helical" evidence="13">
    <location>
        <begin position="133"/>
        <end position="155"/>
    </location>
</feature>
<evidence type="ECO:0000256" key="5">
    <source>
        <dbReference type="ARBA" id="ARBA00022519"/>
    </source>
</evidence>
<dbReference type="Proteomes" id="UP001228905">
    <property type="component" value="Unassembled WGS sequence"/>
</dbReference>
<name>A0ABU0IU52_9CAUL</name>